<dbReference type="Proteomes" id="UP000077275">
    <property type="component" value="Unassembled WGS sequence"/>
</dbReference>
<dbReference type="EC" id="2.8.1.12" evidence="1"/>
<dbReference type="AlphaFoldDB" id="A0A166DQM9"/>
<dbReference type="EMBL" id="LWMW01000106">
    <property type="protein sequence ID" value="KZX15852.1"/>
    <property type="molecule type" value="Genomic_DNA"/>
</dbReference>
<gene>
    <name evidence="1" type="primary">moaE</name>
    <name evidence="1" type="ORF">MBCUT_12300</name>
</gene>
<dbReference type="STRING" id="47311.MBCUT_12300"/>
<reference evidence="1 2" key="1">
    <citation type="submission" date="2016-04" db="EMBL/GenBank/DDBJ databases">
        <title>Genome sequence of Methanobrevibacter cuticularis DSM 11139.</title>
        <authorList>
            <person name="Poehlein A."/>
            <person name="Seedorf H."/>
            <person name="Daniel R."/>
        </authorList>
    </citation>
    <scope>NUCLEOTIDE SEQUENCE [LARGE SCALE GENOMIC DNA]</scope>
    <source>
        <strain evidence="1 2">DSM 11139</strain>
    </source>
</reference>
<protein>
    <submittedName>
        <fullName evidence="1">Molybdopterin synthase catalytic subunit</fullName>
        <ecNumber evidence="1">2.8.1.12</ecNumber>
    </submittedName>
</protein>
<name>A0A166DQM9_9EURY</name>
<dbReference type="OrthoDB" id="45235at2157"/>
<dbReference type="PATRIC" id="fig|47311.3.peg.1349"/>
<proteinExistence type="predicted"/>
<dbReference type="Gene3D" id="3.90.1170.40">
    <property type="entry name" value="Molybdopterin biosynthesis MoaE subunit"/>
    <property type="match status" value="1"/>
</dbReference>
<organism evidence="1 2">
    <name type="scientific">Methanobrevibacter cuticularis</name>
    <dbReference type="NCBI Taxonomy" id="47311"/>
    <lineage>
        <taxon>Archaea</taxon>
        <taxon>Methanobacteriati</taxon>
        <taxon>Methanobacteriota</taxon>
        <taxon>Methanomada group</taxon>
        <taxon>Methanobacteria</taxon>
        <taxon>Methanobacteriales</taxon>
        <taxon>Methanobacteriaceae</taxon>
        <taxon>Methanobrevibacter</taxon>
    </lineage>
</organism>
<keyword evidence="1" id="KW-0808">Transferase</keyword>
<dbReference type="GO" id="GO:0030366">
    <property type="term" value="F:molybdopterin synthase activity"/>
    <property type="evidence" value="ECO:0007669"/>
    <property type="project" value="UniProtKB-EC"/>
</dbReference>
<dbReference type="SUPFAM" id="SSF54690">
    <property type="entry name" value="Molybdopterin synthase subunit MoaE"/>
    <property type="match status" value="1"/>
</dbReference>
<evidence type="ECO:0000313" key="1">
    <source>
        <dbReference type="EMBL" id="KZX15852.1"/>
    </source>
</evidence>
<dbReference type="PANTHER" id="PTHR23404">
    <property type="entry name" value="MOLYBDOPTERIN SYNTHASE RELATED"/>
    <property type="match status" value="1"/>
</dbReference>
<dbReference type="RefSeq" id="WP_067259812.1">
    <property type="nucleotide sequence ID" value="NZ_LWMW01000106.1"/>
</dbReference>
<evidence type="ECO:0000313" key="2">
    <source>
        <dbReference type="Proteomes" id="UP000077275"/>
    </source>
</evidence>
<dbReference type="GO" id="GO:0006777">
    <property type="term" value="P:Mo-molybdopterin cofactor biosynthetic process"/>
    <property type="evidence" value="ECO:0007669"/>
    <property type="project" value="InterPro"/>
</dbReference>
<dbReference type="InterPro" id="IPR003448">
    <property type="entry name" value="Mopterin_biosynth_MoaE"/>
</dbReference>
<sequence length="145" mass="16381">MIVKIIEKDDEYYSIGDLVNSIKKSKKVDKSGAIFTFEGIVRGEEEDLEVNKLILTTPNKEKTQKELETIAESVKIKFGVFEIAIIHYVGEFYTGDTLFMVAVLGPHRNETLDALKDTIERTKFDLEFKKEEISNTGTKIIMAGG</sequence>
<keyword evidence="2" id="KW-1185">Reference proteome</keyword>
<accession>A0A166DQM9</accession>
<comment type="caution">
    <text evidence="1">The sequence shown here is derived from an EMBL/GenBank/DDBJ whole genome shotgun (WGS) entry which is preliminary data.</text>
</comment>
<dbReference type="Pfam" id="PF02391">
    <property type="entry name" value="MoaE"/>
    <property type="match status" value="1"/>
</dbReference>
<dbReference type="InterPro" id="IPR036563">
    <property type="entry name" value="MoaE_sf"/>
</dbReference>